<evidence type="ECO:0000256" key="22">
    <source>
        <dbReference type="SAM" id="Phobius"/>
    </source>
</evidence>
<evidence type="ECO:0000256" key="12">
    <source>
        <dbReference type="ARBA" id="ARBA00022989"/>
    </source>
</evidence>
<dbReference type="InterPro" id="IPR045274">
    <property type="entry name" value="WAK-like"/>
</dbReference>
<evidence type="ECO:0000256" key="2">
    <source>
        <dbReference type="ARBA" id="ARBA00022527"/>
    </source>
</evidence>
<dbReference type="InterPro" id="IPR017441">
    <property type="entry name" value="Protein_kinase_ATP_BS"/>
</dbReference>
<dbReference type="PROSITE" id="PS50026">
    <property type="entry name" value="EGF_3"/>
    <property type="match status" value="2"/>
</dbReference>
<dbReference type="SUPFAM" id="SSF56112">
    <property type="entry name" value="Protein kinase-like (PK-like)"/>
    <property type="match status" value="2"/>
</dbReference>
<dbReference type="InterPro" id="IPR001245">
    <property type="entry name" value="Ser-Thr/Tyr_kinase_cat_dom"/>
</dbReference>
<comment type="caution">
    <text evidence="19">Lacks conserved residue(s) required for the propagation of feature annotation.</text>
</comment>
<feature type="transmembrane region" description="Helical" evidence="22">
    <location>
        <begin position="1079"/>
        <end position="1106"/>
    </location>
</feature>
<evidence type="ECO:0000256" key="5">
    <source>
        <dbReference type="ARBA" id="ARBA00022679"/>
    </source>
</evidence>
<dbReference type="PANTHER" id="PTHR27005:SF283">
    <property type="entry name" value="OS02G0633066 PROTEIN"/>
    <property type="match status" value="1"/>
</dbReference>
<dbReference type="FunFam" id="2.10.25.10:FF:000038">
    <property type="entry name" value="Fibrillin 2"/>
    <property type="match status" value="1"/>
</dbReference>
<keyword evidence="5" id="KW-0808">Transferase</keyword>
<dbReference type="PROSITE" id="PS50011">
    <property type="entry name" value="PROTEIN_KINASE_DOM"/>
    <property type="match status" value="2"/>
</dbReference>
<keyword evidence="3 19" id="KW-0245">EGF-like domain</keyword>
<accession>A0A7J6GZP8</accession>
<dbReference type="EMBL" id="JAATIQ010000077">
    <property type="protein sequence ID" value="KAF4387609.1"/>
    <property type="molecule type" value="Genomic_DNA"/>
</dbReference>
<dbReference type="InterPro" id="IPR008271">
    <property type="entry name" value="Ser/Thr_kinase_AS"/>
</dbReference>
<feature type="compositionally biased region" description="Low complexity" evidence="21">
    <location>
        <begin position="741"/>
        <end position="758"/>
    </location>
</feature>
<feature type="domain" description="EGF-like" evidence="25">
    <location>
        <begin position="1029"/>
        <end position="1064"/>
    </location>
</feature>
<feature type="transmembrane region" description="Helical" evidence="22">
    <location>
        <begin position="347"/>
        <end position="373"/>
    </location>
</feature>
<evidence type="ECO:0000259" key="25">
    <source>
        <dbReference type="PROSITE" id="PS50026"/>
    </source>
</evidence>
<feature type="region of interest" description="Disordered" evidence="21">
    <location>
        <begin position="736"/>
        <end position="758"/>
    </location>
</feature>
<evidence type="ECO:0000256" key="19">
    <source>
        <dbReference type="PROSITE-ProRule" id="PRU00076"/>
    </source>
</evidence>
<evidence type="ECO:0000259" key="24">
    <source>
        <dbReference type="PROSITE" id="PS50011"/>
    </source>
</evidence>
<dbReference type="GO" id="GO:0007166">
    <property type="term" value="P:cell surface receptor signaling pathway"/>
    <property type="evidence" value="ECO:0007669"/>
    <property type="project" value="InterPro"/>
</dbReference>
<dbReference type="FunFam" id="3.30.200.20:FF:000043">
    <property type="entry name" value="Wall-associated receptor kinase 2"/>
    <property type="match status" value="2"/>
</dbReference>
<name>A0A7J6GZP8_CANSA</name>
<organism evidence="26 27">
    <name type="scientific">Cannabis sativa</name>
    <name type="common">Hemp</name>
    <name type="synonym">Marijuana</name>
    <dbReference type="NCBI Taxonomy" id="3483"/>
    <lineage>
        <taxon>Eukaryota</taxon>
        <taxon>Viridiplantae</taxon>
        <taxon>Streptophyta</taxon>
        <taxon>Embryophyta</taxon>
        <taxon>Tracheophyta</taxon>
        <taxon>Spermatophyta</taxon>
        <taxon>Magnoliopsida</taxon>
        <taxon>eudicotyledons</taxon>
        <taxon>Gunneridae</taxon>
        <taxon>Pentapetalae</taxon>
        <taxon>rosids</taxon>
        <taxon>fabids</taxon>
        <taxon>Rosales</taxon>
        <taxon>Cannabaceae</taxon>
        <taxon>Cannabis</taxon>
    </lineage>
</organism>
<dbReference type="InterPro" id="IPR000742">
    <property type="entry name" value="EGF"/>
</dbReference>
<evidence type="ECO:0000256" key="21">
    <source>
        <dbReference type="SAM" id="MobiDB-lite"/>
    </source>
</evidence>
<dbReference type="PROSITE" id="PS00010">
    <property type="entry name" value="ASX_HYDROXYL"/>
    <property type="match status" value="2"/>
</dbReference>
<dbReference type="SUPFAM" id="SSF57196">
    <property type="entry name" value="EGF/Laminin"/>
    <property type="match status" value="2"/>
</dbReference>
<dbReference type="FunFam" id="1.10.510.10:FF:000084">
    <property type="entry name" value="Wall-associated receptor kinase 2"/>
    <property type="match status" value="2"/>
</dbReference>
<dbReference type="GO" id="GO:0030247">
    <property type="term" value="F:polysaccharide binding"/>
    <property type="evidence" value="ECO:0007669"/>
    <property type="project" value="InterPro"/>
</dbReference>
<dbReference type="Pfam" id="PF07714">
    <property type="entry name" value="PK_Tyr_Ser-Thr"/>
    <property type="match status" value="2"/>
</dbReference>
<feature type="binding site" evidence="20">
    <location>
        <position position="1188"/>
    </location>
    <ligand>
        <name>ATP</name>
        <dbReference type="ChEBI" id="CHEBI:30616"/>
    </ligand>
</feature>
<keyword evidence="11 20" id="KW-0067">ATP-binding</keyword>
<evidence type="ECO:0000256" key="4">
    <source>
        <dbReference type="ARBA" id="ARBA00022553"/>
    </source>
</evidence>
<dbReference type="InterPro" id="IPR011009">
    <property type="entry name" value="Kinase-like_dom_sf"/>
</dbReference>
<evidence type="ECO:0000256" key="15">
    <source>
        <dbReference type="ARBA" id="ARBA00023180"/>
    </source>
</evidence>
<dbReference type="Gene3D" id="2.10.25.10">
    <property type="entry name" value="Laminin"/>
    <property type="match status" value="2"/>
</dbReference>
<keyword evidence="7 23" id="KW-0732">Signal</keyword>
<dbReference type="CDD" id="cd14066">
    <property type="entry name" value="STKc_IRAK"/>
    <property type="match status" value="2"/>
</dbReference>
<dbReference type="GO" id="GO:0005524">
    <property type="term" value="F:ATP binding"/>
    <property type="evidence" value="ECO:0007669"/>
    <property type="project" value="UniProtKB-UniRule"/>
</dbReference>
<dbReference type="InterPro" id="IPR018097">
    <property type="entry name" value="EGF_Ca-bd_CS"/>
</dbReference>
<evidence type="ECO:0000256" key="3">
    <source>
        <dbReference type="ARBA" id="ARBA00022536"/>
    </source>
</evidence>
<dbReference type="InterPro" id="IPR000719">
    <property type="entry name" value="Prot_kinase_dom"/>
</dbReference>
<dbReference type="CDD" id="cd00054">
    <property type="entry name" value="EGF_CA"/>
    <property type="match status" value="2"/>
</dbReference>
<dbReference type="InterPro" id="IPR049883">
    <property type="entry name" value="NOTCH1_EGF-like"/>
</dbReference>
<evidence type="ECO:0000313" key="26">
    <source>
        <dbReference type="EMBL" id="KAF4387609.1"/>
    </source>
</evidence>
<gene>
    <name evidence="26" type="ORF">G4B88_003936</name>
</gene>
<dbReference type="PANTHER" id="PTHR27005">
    <property type="entry name" value="WALL-ASSOCIATED RECEPTOR KINASE-LIKE 21"/>
    <property type="match status" value="1"/>
</dbReference>
<dbReference type="SMART" id="SM00179">
    <property type="entry name" value="EGF_CA"/>
    <property type="match status" value="2"/>
</dbReference>
<dbReference type="GO" id="GO:0004674">
    <property type="term" value="F:protein serine/threonine kinase activity"/>
    <property type="evidence" value="ECO:0007669"/>
    <property type="project" value="UniProtKB-KW"/>
</dbReference>
<evidence type="ECO:0000256" key="10">
    <source>
        <dbReference type="ARBA" id="ARBA00022777"/>
    </source>
</evidence>
<feature type="signal peptide" evidence="23">
    <location>
        <begin position="1"/>
        <end position="25"/>
    </location>
</feature>
<feature type="domain" description="Protein kinase" evidence="24">
    <location>
        <begin position="1159"/>
        <end position="1443"/>
    </location>
</feature>
<evidence type="ECO:0000256" key="20">
    <source>
        <dbReference type="PROSITE-ProRule" id="PRU10141"/>
    </source>
</evidence>
<comment type="function">
    <text evidence="18">Serine/threonine-protein kinase that may function as a signaling receptor of extracellular matrix component. Binding to pectin may have significance in the control of cell expansion, morphogenesis and development.</text>
</comment>
<evidence type="ECO:0000313" key="27">
    <source>
        <dbReference type="Proteomes" id="UP000583929"/>
    </source>
</evidence>
<dbReference type="GO" id="GO:0005886">
    <property type="term" value="C:plasma membrane"/>
    <property type="evidence" value="ECO:0007669"/>
    <property type="project" value="TreeGrafter"/>
</dbReference>
<keyword evidence="14 19" id="KW-1015">Disulfide bond</keyword>
<feature type="binding site" evidence="20">
    <location>
        <position position="452"/>
    </location>
    <ligand>
        <name>ATP</name>
        <dbReference type="ChEBI" id="CHEBI:30616"/>
    </ligand>
</feature>
<evidence type="ECO:0000256" key="14">
    <source>
        <dbReference type="ARBA" id="ARBA00023157"/>
    </source>
</evidence>
<evidence type="ECO:0000256" key="9">
    <source>
        <dbReference type="ARBA" id="ARBA00022741"/>
    </source>
</evidence>
<sequence>MALQKNPIMVLLLFGLLQLIVVTKSENTTIQGCPQYCGSVKIPYPFGYTKGCYYNTSFQLTCNQTFNPPKPFFQGSNVTILEIILEDGELLVESPIARDCYDKRGKLMENESNQLASTISFSQFPLSTRNKFITVGCDTMGAVGGERGRFFATGCIALCNSRNDVVDGSCEGIGCCQMDIPKDVWDFGTISGPVLNNHSIVHDFNPCGYAFVAQEGSYNFSKLDLVNLKKKNTSRVVLDLAIGNFTCEQAKGMDDYACRAKNSKCLNSSNGPGYRCKCLDGFKGNPYLLDGCGDINECLRPINPCQERWSCENLIGSFKCSCLKGFKGDGKINGTGCTPIDHTTSKFVTTLSIALGVSTGILILIVGSSWIYWGAKKRRLIKLKYKFFQQNGGLLLQQQLQSHQIETAQIFTADELEKATLNYDQSRVIGQGGYGTVYKGILTCDKIVAIKKSKISNTSQIEQFINEVIVLSQINHRNVVKLIGCCLESEVPLLVYEYITNGTLSDHLFDKLGKYSSLSWKMRLNIATETASAIAYFHSSISMAIIHRDIKTANILLDENCIAKVSDFGASRLVPVDQTQLTTLVQGTLGYLDPEYFHTSQLTEKSDVYSFGVVLAELLTGQKALSFERPEGGINLALHFISSMKEDRLLQILDKNMIIVDEDIEAIKVVANLAKWCLRVRGEERPSMKEVASELEGLIHKEIHPWGPNSNNNQEDMNVEETKYLLESSCLHAHIGSSNDSTTKPTYSQPSTTTTTNGSTCLDRCGSVKIPFPFGTGPGCYHDESFLVACNDTNSKIDSPKLYFSKSNVSILDISIINGELRVEGPIARNCYDSFGNNTSNSSEITRTMTTNSNFPLSARRNKLAVVGCDSLAVIGGLEGRNYSAGCISMCNQINDVVNGSCSGVGCCQMSIPEDVIDFAVSLGSLNDHKEVFDFNPCDYSFVVEDDAYEFSSLDLKDLQKRESVPLILDWAIGNLSCEEAQLQKDDNNEYGCRDSNSFCLNSTNGVGYRCNCSHGYQGNPYLINGCQDINECDGDNPCVGSCINLAGSFSCSCPKGSKGDGTKNGTGCSPIPTTNHSVLTISIALGVSIGILLLLLGCSWAYWVLKKRKLIKLKEQFFQQNGGILLQQQLVHQTSSSSDTSTAKIFTAEQLKKATNNYDQSRVLGQGGYGTVYKGILLDNKVVAIKKSKIGNQSQIEQFINEVIVLSQINHRNVVKLLGCCLETEVPLLVYEFITNGTLSDHIHEKEKYPLLSWEMRLKIATETAGAISYLHSSTSMPIIHRDIKTANILLDENYTTKVADFGASRLVPLDQTQLTTLVQGTLGYLDPEYFQTSQLTEKSDVYSFGIVLAELLTGEMAVCFDRKESVRNLAMYFISSMKEGELLEILDKRVVNEGNIEQLKAVANVAKSCLRVNGEERPSMKEVASELEGVMRSKVGTHPWGHDDHDQNPNSLIVLEEAEFLLRPNSSNVGVTEGFDSMNIQMFEPYDDGR</sequence>
<evidence type="ECO:0000256" key="1">
    <source>
        <dbReference type="ARBA" id="ARBA00004479"/>
    </source>
</evidence>
<keyword evidence="4" id="KW-0597">Phosphoprotein</keyword>
<dbReference type="Proteomes" id="UP000583929">
    <property type="component" value="Unassembled WGS sequence"/>
</dbReference>
<evidence type="ECO:0000256" key="23">
    <source>
        <dbReference type="SAM" id="SignalP"/>
    </source>
</evidence>
<comment type="subcellular location">
    <subcellularLocation>
        <location evidence="1">Membrane</location>
        <topology evidence="1">Single-pass type I membrane protein</topology>
    </subcellularLocation>
</comment>
<evidence type="ECO:0000256" key="16">
    <source>
        <dbReference type="ARBA" id="ARBA00047558"/>
    </source>
</evidence>
<keyword evidence="2" id="KW-0723">Serine/threonine-protein kinase</keyword>
<evidence type="ECO:0000256" key="8">
    <source>
        <dbReference type="ARBA" id="ARBA00022737"/>
    </source>
</evidence>
<comment type="catalytic activity">
    <reaction evidence="16">
        <text>L-seryl-[protein] + ATP = O-phospho-L-seryl-[protein] + ADP + H(+)</text>
        <dbReference type="Rhea" id="RHEA:17989"/>
        <dbReference type="Rhea" id="RHEA-COMP:9863"/>
        <dbReference type="Rhea" id="RHEA-COMP:11604"/>
        <dbReference type="ChEBI" id="CHEBI:15378"/>
        <dbReference type="ChEBI" id="CHEBI:29999"/>
        <dbReference type="ChEBI" id="CHEBI:30616"/>
        <dbReference type="ChEBI" id="CHEBI:83421"/>
        <dbReference type="ChEBI" id="CHEBI:456216"/>
    </reaction>
</comment>
<dbReference type="PROSITE" id="PS00108">
    <property type="entry name" value="PROTEIN_KINASE_ST"/>
    <property type="match status" value="2"/>
</dbReference>
<dbReference type="Pfam" id="PF07645">
    <property type="entry name" value="EGF_CA"/>
    <property type="match status" value="2"/>
</dbReference>
<dbReference type="PROSITE" id="PS01187">
    <property type="entry name" value="EGF_CA"/>
    <property type="match status" value="2"/>
</dbReference>
<dbReference type="Pfam" id="PF13947">
    <property type="entry name" value="GUB_WAK_bind"/>
    <property type="match status" value="2"/>
</dbReference>
<keyword evidence="13 22" id="KW-0472">Membrane</keyword>
<keyword evidence="8" id="KW-0677">Repeat</keyword>
<evidence type="ECO:0000256" key="18">
    <source>
        <dbReference type="ARBA" id="ARBA00058961"/>
    </source>
</evidence>
<dbReference type="PROSITE" id="PS00107">
    <property type="entry name" value="PROTEIN_KINASE_ATP"/>
    <property type="match status" value="2"/>
</dbReference>
<keyword evidence="27" id="KW-1185">Reference proteome</keyword>
<feature type="disulfide bond" evidence="19">
    <location>
        <begin position="1033"/>
        <end position="1043"/>
    </location>
</feature>
<reference evidence="26 27" key="1">
    <citation type="journal article" date="2020" name="bioRxiv">
        <title>Sequence and annotation of 42 cannabis genomes reveals extensive copy number variation in cannabinoid synthesis and pathogen resistance genes.</title>
        <authorList>
            <person name="Mckernan K.J."/>
            <person name="Helbert Y."/>
            <person name="Kane L.T."/>
            <person name="Ebling H."/>
            <person name="Zhang L."/>
            <person name="Liu B."/>
            <person name="Eaton Z."/>
            <person name="Mclaughlin S."/>
            <person name="Kingan S."/>
            <person name="Baybayan P."/>
            <person name="Concepcion G."/>
            <person name="Jordan M."/>
            <person name="Riva A."/>
            <person name="Barbazuk W."/>
            <person name="Harkins T."/>
        </authorList>
    </citation>
    <scope>NUCLEOTIDE SEQUENCE [LARGE SCALE GENOMIC DNA]</scope>
    <source>
        <strain evidence="27">cv. Jamaican Lion 4</strain>
        <tissue evidence="26">Leaf</tissue>
    </source>
</reference>
<dbReference type="InterPro" id="IPR025287">
    <property type="entry name" value="WAK_GUB"/>
</dbReference>
<dbReference type="Gene3D" id="3.30.200.20">
    <property type="entry name" value="Phosphorylase Kinase, domain 1"/>
    <property type="match status" value="2"/>
</dbReference>
<keyword evidence="10" id="KW-0418">Kinase</keyword>
<evidence type="ECO:0000256" key="17">
    <source>
        <dbReference type="ARBA" id="ARBA00047951"/>
    </source>
</evidence>
<dbReference type="InterPro" id="IPR001881">
    <property type="entry name" value="EGF-like_Ca-bd_dom"/>
</dbReference>
<comment type="catalytic activity">
    <reaction evidence="17">
        <text>L-threonyl-[protein] + ATP = O-phospho-L-threonyl-[protein] + ADP + H(+)</text>
        <dbReference type="Rhea" id="RHEA:46608"/>
        <dbReference type="Rhea" id="RHEA-COMP:11060"/>
        <dbReference type="Rhea" id="RHEA-COMP:11605"/>
        <dbReference type="ChEBI" id="CHEBI:15378"/>
        <dbReference type="ChEBI" id="CHEBI:30013"/>
        <dbReference type="ChEBI" id="CHEBI:30616"/>
        <dbReference type="ChEBI" id="CHEBI:61977"/>
        <dbReference type="ChEBI" id="CHEBI:456216"/>
    </reaction>
</comment>
<comment type="caution">
    <text evidence="26">The sequence shown here is derived from an EMBL/GenBank/DDBJ whole genome shotgun (WGS) entry which is preliminary data.</text>
</comment>
<keyword evidence="6 22" id="KW-0812">Transmembrane</keyword>
<proteinExistence type="predicted"/>
<evidence type="ECO:0000256" key="13">
    <source>
        <dbReference type="ARBA" id="ARBA00023136"/>
    </source>
</evidence>
<feature type="domain" description="Protein kinase" evidence="24">
    <location>
        <begin position="423"/>
        <end position="707"/>
    </location>
</feature>
<keyword evidence="15" id="KW-0325">Glycoprotein</keyword>
<keyword evidence="12 22" id="KW-1133">Transmembrane helix</keyword>
<evidence type="ECO:0000256" key="11">
    <source>
        <dbReference type="ARBA" id="ARBA00022840"/>
    </source>
</evidence>
<dbReference type="GO" id="GO:0005509">
    <property type="term" value="F:calcium ion binding"/>
    <property type="evidence" value="ECO:0007669"/>
    <property type="project" value="InterPro"/>
</dbReference>
<feature type="chain" id="PRO_5029577155" evidence="23">
    <location>
        <begin position="26"/>
        <end position="1492"/>
    </location>
</feature>
<dbReference type="InterPro" id="IPR000152">
    <property type="entry name" value="EGF-type_Asp/Asn_hydroxyl_site"/>
</dbReference>
<evidence type="ECO:0000256" key="7">
    <source>
        <dbReference type="ARBA" id="ARBA00022729"/>
    </source>
</evidence>
<protein>
    <submittedName>
        <fullName evidence="26">Uncharacterized protein</fullName>
    </submittedName>
</protein>
<keyword evidence="9 20" id="KW-0547">Nucleotide-binding</keyword>
<dbReference type="SMART" id="SM00181">
    <property type="entry name" value="EGF"/>
    <property type="match status" value="4"/>
</dbReference>
<dbReference type="SMART" id="SM00220">
    <property type="entry name" value="S_TKc"/>
    <property type="match status" value="2"/>
</dbReference>
<dbReference type="Gene3D" id="1.10.510.10">
    <property type="entry name" value="Transferase(Phosphotransferase) domain 1"/>
    <property type="match status" value="2"/>
</dbReference>
<feature type="domain" description="EGF-like" evidence="25">
    <location>
        <begin position="294"/>
        <end position="329"/>
    </location>
</feature>
<evidence type="ECO:0000256" key="6">
    <source>
        <dbReference type="ARBA" id="ARBA00022692"/>
    </source>
</evidence>